<dbReference type="Pfam" id="PF05047">
    <property type="entry name" value="L51_S25_CI-B8"/>
    <property type="match status" value="1"/>
</dbReference>
<dbReference type="EMBL" id="JBFXLQ010000003">
    <property type="protein sequence ID" value="KAL2871470.1"/>
    <property type="molecule type" value="Genomic_DNA"/>
</dbReference>
<accession>A0ABR4M4D8</accession>
<dbReference type="PANTHER" id="PTHR12878:SF0">
    <property type="entry name" value="NADH DEHYDROGENASE [UBIQUINONE] 1 ALPHA SUBCOMPLEX SUBUNIT 2"/>
    <property type="match status" value="1"/>
</dbReference>
<proteinExistence type="inferred from homology"/>
<organism evidence="11 12">
    <name type="scientific">Aspergillus lucknowensis</name>
    <dbReference type="NCBI Taxonomy" id="176173"/>
    <lineage>
        <taxon>Eukaryota</taxon>
        <taxon>Fungi</taxon>
        <taxon>Dikarya</taxon>
        <taxon>Ascomycota</taxon>
        <taxon>Pezizomycotina</taxon>
        <taxon>Eurotiomycetes</taxon>
        <taxon>Eurotiomycetidae</taxon>
        <taxon>Eurotiales</taxon>
        <taxon>Aspergillaceae</taxon>
        <taxon>Aspergillus</taxon>
        <taxon>Aspergillus subgen. Nidulantes</taxon>
    </lineage>
</organism>
<sequence>MSAKYAFTKGLKELRFLFCQTSEQSAATRSFLLRAYPTMKKHNPHTPILIREAAGTLPRVYARYALGEEKEEALLGLSDQQIEDKITQLVKASS</sequence>
<name>A0ABR4M4D8_9EURO</name>
<dbReference type="SMART" id="SM00916">
    <property type="entry name" value="L51_S25_CI-B8"/>
    <property type="match status" value="1"/>
</dbReference>
<evidence type="ECO:0000256" key="8">
    <source>
        <dbReference type="ARBA" id="ARBA00023128"/>
    </source>
</evidence>
<keyword evidence="6" id="KW-0999">Mitochondrion inner membrane</keyword>
<dbReference type="RefSeq" id="XP_070890449.1">
    <property type="nucleotide sequence ID" value="XM_071028018.1"/>
</dbReference>
<keyword evidence="12" id="KW-1185">Reference proteome</keyword>
<dbReference type="SUPFAM" id="SSF52833">
    <property type="entry name" value="Thioredoxin-like"/>
    <property type="match status" value="1"/>
</dbReference>
<comment type="subcellular location">
    <subcellularLocation>
        <location evidence="2">Mitochondrion inner membrane</location>
        <topology evidence="2">Peripheral membrane protein</topology>
        <orientation evidence="2">Matrix side</orientation>
    </subcellularLocation>
</comment>
<evidence type="ECO:0000313" key="11">
    <source>
        <dbReference type="EMBL" id="KAL2871470.1"/>
    </source>
</evidence>
<keyword evidence="5" id="KW-0679">Respiratory chain</keyword>
<keyword evidence="4" id="KW-0813">Transport</keyword>
<evidence type="ECO:0000256" key="7">
    <source>
        <dbReference type="ARBA" id="ARBA00022982"/>
    </source>
</evidence>
<feature type="domain" description="Ribosomal protein/NADH dehydrogenase" evidence="10">
    <location>
        <begin position="20"/>
        <end position="93"/>
    </location>
</feature>
<keyword evidence="8" id="KW-0496">Mitochondrion</keyword>
<evidence type="ECO:0000256" key="5">
    <source>
        <dbReference type="ARBA" id="ARBA00022660"/>
    </source>
</evidence>
<dbReference type="GeneID" id="98143090"/>
<dbReference type="PIRSF" id="PIRSF005822">
    <property type="entry name" value="NDUA2"/>
    <property type="match status" value="1"/>
</dbReference>
<dbReference type="PANTHER" id="PTHR12878">
    <property type="entry name" value="NADH-UBIQUINONE OXIDOREDUCTASE B8 SUBUNIT"/>
    <property type="match status" value="1"/>
</dbReference>
<dbReference type="InterPro" id="IPR016464">
    <property type="entry name" value="NADH_Ub_cplx-1_asu_su-2"/>
</dbReference>
<evidence type="ECO:0000259" key="10">
    <source>
        <dbReference type="SMART" id="SM00916"/>
    </source>
</evidence>
<evidence type="ECO:0000256" key="2">
    <source>
        <dbReference type="ARBA" id="ARBA00004443"/>
    </source>
</evidence>
<evidence type="ECO:0000256" key="1">
    <source>
        <dbReference type="ARBA" id="ARBA00003195"/>
    </source>
</evidence>
<dbReference type="Proteomes" id="UP001610432">
    <property type="component" value="Unassembled WGS sequence"/>
</dbReference>
<gene>
    <name evidence="11" type="ORF">BJX67DRAFT_342304</name>
</gene>
<reference evidence="11 12" key="1">
    <citation type="submission" date="2024-07" db="EMBL/GenBank/DDBJ databases">
        <title>Section-level genome sequencing and comparative genomics of Aspergillus sections Usti and Cavernicolus.</title>
        <authorList>
            <consortium name="Lawrence Berkeley National Laboratory"/>
            <person name="Nybo J.L."/>
            <person name="Vesth T.C."/>
            <person name="Theobald S."/>
            <person name="Frisvad J.C."/>
            <person name="Larsen T.O."/>
            <person name="Kjaerboelling I."/>
            <person name="Rothschild-Mancinelli K."/>
            <person name="Lyhne E.K."/>
            <person name="Kogle M.E."/>
            <person name="Barry K."/>
            <person name="Clum A."/>
            <person name="Na H."/>
            <person name="Ledsgaard L."/>
            <person name="Lin J."/>
            <person name="Lipzen A."/>
            <person name="Kuo A."/>
            <person name="Riley R."/>
            <person name="Mondo S."/>
            <person name="Labutti K."/>
            <person name="Haridas S."/>
            <person name="Pangalinan J."/>
            <person name="Salamov A.A."/>
            <person name="Simmons B.A."/>
            <person name="Magnuson J.K."/>
            <person name="Chen J."/>
            <person name="Drula E."/>
            <person name="Henrissat B."/>
            <person name="Wiebenga A."/>
            <person name="Lubbers R.J."/>
            <person name="Gomes A.C."/>
            <person name="Macurrencykelacurrency M.R."/>
            <person name="Stajich J."/>
            <person name="Grigoriev I.V."/>
            <person name="Mortensen U.H."/>
            <person name="De Vries R.P."/>
            <person name="Baker S.E."/>
            <person name="Andersen M.R."/>
        </authorList>
    </citation>
    <scope>NUCLEOTIDE SEQUENCE [LARGE SCALE GENOMIC DNA]</scope>
    <source>
        <strain evidence="11 12">CBS 449.75</strain>
    </source>
</reference>
<comment type="caution">
    <text evidence="11">The sequence shown here is derived from an EMBL/GenBank/DDBJ whole genome shotgun (WGS) entry which is preliminary data.</text>
</comment>
<evidence type="ECO:0000256" key="6">
    <source>
        <dbReference type="ARBA" id="ARBA00022792"/>
    </source>
</evidence>
<dbReference type="InterPro" id="IPR007741">
    <property type="entry name" value="Ribosomal_mL43/mS25/NADH_DH"/>
</dbReference>
<dbReference type="Gene3D" id="3.40.30.10">
    <property type="entry name" value="Glutaredoxin"/>
    <property type="match status" value="1"/>
</dbReference>
<comment type="similarity">
    <text evidence="3">Belongs to the complex I NDUFA2 subunit family.</text>
</comment>
<keyword evidence="9" id="KW-0472">Membrane</keyword>
<evidence type="ECO:0000256" key="4">
    <source>
        <dbReference type="ARBA" id="ARBA00022448"/>
    </source>
</evidence>
<keyword evidence="7" id="KW-0249">Electron transport</keyword>
<protein>
    <submittedName>
        <fullName evidence="11">Thioredoxin-like protein</fullName>
    </submittedName>
</protein>
<comment type="function">
    <text evidence="1">Accessory subunit of the mitochondrial membrane respiratory chain NADH dehydrogenase (Complex I), that is believed not to be involved in catalysis. Complex I functions in the transfer of electrons from NADH to the respiratory chain. The immediate electron acceptor for the enzyme is believed to be ubiquinone.</text>
</comment>
<evidence type="ECO:0000256" key="9">
    <source>
        <dbReference type="ARBA" id="ARBA00023136"/>
    </source>
</evidence>
<evidence type="ECO:0000313" key="12">
    <source>
        <dbReference type="Proteomes" id="UP001610432"/>
    </source>
</evidence>
<evidence type="ECO:0000256" key="3">
    <source>
        <dbReference type="ARBA" id="ARBA00008939"/>
    </source>
</evidence>
<dbReference type="InterPro" id="IPR036249">
    <property type="entry name" value="Thioredoxin-like_sf"/>
</dbReference>